<dbReference type="SMART" id="SM00380">
    <property type="entry name" value="AP2"/>
    <property type="match status" value="1"/>
</dbReference>
<feature type="region of interest" description="Disordered" evidence="6">
    <location>
        <begin position="1"/>
        <end position="34"/>
    </location>
</feature>
<evidence type="ECO:0000256" key="1">
    <source>
        <dbReference type="ARBA" id="ARBA00004123"/>
    </source>
</evidence>
<dbReference type="AlphaFoldDB" id="A0A1S6YFU8"/>
<dbReference type="PANTHER" id="PTHR31190">
    <property type="entry name" value="DNA-BINDING DOMAIN"/>
    <property type="match status" value="1"/>
</dbReference>
<dbReference type="FunFam" id="3.30.730.10:FF:000001">
    <property type="entry name" value="Ethylene-responsive transcription factor 2"/>
    <property type="match status" value="1"/>
</dbReference>
<dbReference type="GO" id="GO:0009873">
    <property type="term" value="P:ethylene-activated signaling pathway"/>
    <property type="evidence" value="ECO:0007669"/>
    <property type="project" value="InterPro"/>
</dbReference>
<evidence type="ECO:0000256" key="4">
    <source>
        <dbReference type="ARBA" id="ARBA00023163"/>
    </source>
</evidence>
<dbReference type="SUPFAM" id="SSF54171">
    <property type="entry name" value="DNA-binding domain"/>
    <property type="match status" value="1"/>
</dbReference>
<protein>
    <recommendedName>
        <fullName evidence="7">AP2/ERF domain-containing protein</fullName>
    </recommendedName>
</protein>
<reference evidence="8" key="1">
    <citation type="submission" date="2016-04" db="EMBL/GenBank/DDBJ databases">
        <authorList>
            <person name="Evans L.H."/>
            <person name="Alamgir A."/>
            <person name="Owens N."/>
            <person name="Weber N.D."/>
            <person name="Virtaneva K."/>
            <person name="Barbian K."/>
            <person name="Babar A."/>
            <person name="Rosenke K."/>
        </authorList>
    </citation>
    <scope>NUCLEOTIDE SEQUENCE</scope>
</reference>
<evidence type="ECO:0000313" key="8">
    <source>
        <dbReference type="EMBL" id="AQX44150.1"/>
    </source>
</evidence>
<keyword evidence="3" id="KW-0238">DNA-binding</keyword>
<evidence type="ECO:0000256" key="6">
    <source>
        <dbReference type="SAM" id="MobiDB-lite"/>
    </source>
</evidence>
<dbReference type="InterPro" id="IPR036955">
    <property type="entry name" value="AP2/ERF_dom_sf"/>
</dbReference>
<accession>A0A1S6YFU8</accession>
<dbReference type="CDD" id="cd00018">
    <property type="entry name" value="AP2"/>
    <property type="match status" value="1"/>
</dbReference>
<organism evidence="8">
    <name type="scientific">Apostasia odorata</name>
    <dbReference type="NCBI Taxonomy" id="280455"/>
    <lineage>
        <taxon>Eukaryota</taxon>
        <taxon>Viridiplantae</taxon>
        <taxon>Streptophyta</taxon>
        <taxon>Embryophyta</taxon>
        <taxon>Tracheophyta</taxon>
        <taxon>Spermatophyta</taxon>
        <taxon>Magnoliopsida</taxon>
        <taxon>Liliopsida</taxon>
        <taxon>Asparagales</taxon>
        <taxon>Orchidaceae</taxon>
        <taxon>Apostasioideae</taxon>
        <taxon>Apostasia</taxon>
    </lineage>
</organism>
<comment type="subcellular location">
    <subcellularLocation>
        <location evidence="1">Nucleus</location>
    </subcellularLocation>
</comment>
<keyword evidence="2" id="KW-0805">Transcription regulation</keyword>
<feature type="region of interest" description="Disordered" evidence="6">
    <location>
        <begin position="173"/>
        <end position="192"/>
    </location>
</feature>
<dbReference type="PROSITE" id="PS51032">
    <property type="entry name" value="AP2_ERF"/>
    <property type="match status" value="1"/>
</dbReference>
<name>A0A1S6YFU8_9ASPA</name>
<evidence type="ECO:0000259" key="7">
    <source>
        <dbReference type="PROSITE" id="PS51032"/>
    </source>
</evidence>
<feature type="compositionally biased region" description="Low complexity" evidence="6">
    <location>
        <begin position="15"/>
        <end position="27"/>
    </location>
</feature>
<dbReference type="PANTHER" id="PTHR31190:SF181">
    <property type="entry name" value="OS02G0764700 PROTEIN"/>
    <property type="match status" value="1"/>
</dbReference>
<feature type="domain" description="AP2/ERF" evidence="7">
    <location>
        <begin position="115"/>
        <end position="172"/>
    </location>
</feature>
<sequence>MASPKQERHLRPFSKKLPLAAPASSSAGHRQYSSEQEAAIMVSTLINVISGEPAAETPSVPFLPTDVLSRPEPRNQFGSSDDCLGCSFFDGEAAAAHNALDISGGGRRLRRKKNLYRGVRQRPWGKWAAEIRDPRLAARKWLGTFGTAEEAARAYDRAAFEFRGPRAKLNFPFPDHVSSGTGEEEDDNVGEVTPTEQIGEAAAAGVPAAMVEGVEVHGEENMESFWDGLQDLVPLDGEEAARNHQ</sequence>
<dbReference type="Gene3D" id="3.30.730.10">
    <property type="entry name" value="AP2/ERF domain"/>
    <property type="match status" value="1"/>
</dbReference>
<dbReference type="GO" id="GO:0005634">
    <property type="term" value="C:nucleus"/>
    <property type="evidence" value="ECO:0007669"/>
    <property type="project" value="UniProtKB-SubCell"/>
</dbReference>
<dbReference type="InterPro" id="IPR001471">
    <property type="entry name" value="AP2/ERF_dom"/>
</dbReference>
<reference evidence="8" key="2">
    <citation type="journal article" date="2017" name="Plant J.">
        <title>Concomitant loss of NDH complex-related genes within chloroplast and nuclear genomes in some orchids.</title>
        <authorList>
            <person name="Lin C.S."/>
            <person name="Chen J.J."/>
            <person name="Chiu C.C."/>
            <person name="Hsiao H.C."/>
            <person name="Yang C.J."/>
            <person name="Jin X.H."/>
            <person name="Leebens-Mack J."/>
            <person name="dePamphilis C.W."/>
            <person name="Huang Y.T."/>
            <person name="Yang L.H."/>
            <person name="Chang W.J."/>
            <person name="Kui L."/>
            <person name="Wong G.K."/>
            <person name="Hu J.M."/>
            <person name="Wang W."/>
            <person name="Shih M.C."/>
        </authorList>
    </citation>
    <scope>NUCLEOTIDE SEQUENCE</scope>
</reference>
<dbReference type="InterPro" id="IPR044808">
    <property type="entry name" value="ERF_plant"/>
</dbReference>
<evidence type="ECO:0000256" key="5">
    <source>
        <dbReference type="ARBA" id="ARBA00023242"/>
    </source>
</evidence>
<keyword evidence="4" id="KW-0804">Transcription</keyword>
<dbReference type="Pfam" id="PF00847">
    <property type="entry name" value="AP2"/>
    <property type="match status" value="1"/>
</dbReference>
<dbReference type="GO" id="GO:0003677">
    <property type="term" value="F:DNA binding"/>
    <property type="evidence" value="ECO:0007669"/>
    <property type="project" value="UniProtKB-KW"/>
</dbReference>
<evidence type="ECO:0000256" key="3">
    <source>
        <dbReference type="ARBA" id="ARBA00023125"/>
    </source>
</evidence>
<dbReference type="InterPro" id="IPR016177">
    <property type="entry name" value="DNA-bd_dom_sf"/>
</dbReference>
<dbReference type="GO" id="GO:0003700">
    <property type="term" value="F:DNA-binding transcription factor activity"/>
    <property type="evidence" value="ECO:0007669"/>
    <property type="project" value="InterPro"/>
</dbReference>
<evidence type="ECO:0000256" key="2">
    <source>
        <dbReference type="ARBA" id="ARBA00023015"/>
    </source>
</evidence>
<dbReference type="EMBL" id="KX156880">
    <property type="protein sequence ID" value="AQX44150.1"/>
    <property type="molecule type" value="mRNA"/>
</dbReference>
<dbReference type="PRINTS" id="PR00367">
    <property type="entry name" value="ETHRSPELEMNT"/>
</dbReference>
<keyword evidence="5" id="KW-0539">Nucleus</keyword>
<feature type="compositionally biased region" description="Basic and acidic residues" evidence="6">
    <location>
        <begin position="1"/>
        <end position="10"/>
    </location>
</feature>
<proteinExistence type="evidence at transcript level"/>